<dbReference type="Gene3D" id="1.10.260.40">
    <property type="entry name" value="lambda repressor-like DNA-binding domains"/>
    <property type="match status" value="1"/>
</dbReference>
<dbReference type="AlphaFoldDB" id="A0A0J8GZR7"/>
<protein>
    <recommendedName>
        <fullName evidence="1">HTH cro/C1-type domain-containing protein</fullName>
    </recommendedName>
</protein>
<proteinExistence type="predicted"/>
<name>A0A0J8GZR7_9ALTE</name>
<dbReference type="Pfam" id="PF01381">
    <property type="entry name" value="HTH_3"/>
    <property type="match status" value="1"/>
</dbReference>
<dbReference type="GO" id="GO:0003677">
    <property type="term" value="F:DNA binding"/>
    <property type="evidence" value="ECO:0007669"/>
    <property type="project" value="InterPro"/>
</dbReference>
<dbReference type="STRING" id="1513271.XM47_00965"/>
<dbReference type="EMBL" id="LAZL01000002">
    <property type="protein sequence ID" value="KMT66729.1"/>
    <property type="molecule type" value="Genomic_DNA"/>
</dbReference>
<gene>
    <name evidence="2" type="ORF">XM47_00965</name>
</gene>
<dbReference type="PROSITE" id="PS50943">
    <property type="entry name" value="HTH_CROC1"/>
    <property type="match status" value="1"/>
</dbReference>
<reference evidence="2 3" key="1">
    <citation type="submission" date="2015-04" db="EMBL/GenBank/DDBJ databases">
        <title>Draft Genome Sequence of the Novel Agar-Digesting Marine Bacterium Q1.</title>
        <authorList>
            <person name="Li Y."/>
            <person name="Li D."/>
            <person name="Chen G."/>
            <person name="Du Z."/>
        </authorList>
    </citation>
    <scope>NUCLEOTIDE SEQUENCE [LARGE SCALE GENOMIC DNA]</scope>
    <source>
        <strain evidence="2 3">Q1</strain>
    </source>
</reference>
<feature type="domain" description="HTH cro/C1-type" evidence="1">
    <location>
        <begin position="20"/>
        <end position="72"/>
    </location>
</feature>
<evidence type="ECO:0000313" key="2">
    <source>
        <dbReference type="EMBL" id="KMT66729.1"/>
    </source>
</evidence>
<accession>A0A0J8GZR7</accession>
<dbReference type="InterPro" id="IPR010982">
    <property type="entry name" value="Lambda_DNA-bd_dom_sf"/>
</dbReference>
<organism evidence="2 3">
    <name type="scientific">Catenovulum maritimum</name>
    <dbReference type="NCBI Taxonomy" id="1513271"/>
    <lineage>
        <taxon>Bacteria</taxon>
        <taxon>Pseudomonadati</taxon>
        <taxon>Pseudomonadota</taxon>
        <taxon>Gammaproteobacteria</taxon>
        <taxon>Alteromonadales</taxon>
        <taxon>Alteromonadaceae</taxon>
        <taxon>Catenovulum</taxon>
    </lineage>
</organism>
<evidence type="ECO:0000313" key="3">
    <source>
        <dbReference type="Proteomes" id="UP000037600"/>
    </source>
</evidence>
<dbReference type="SUPFAM" id="SSF47413">
    <property type="entry name" value="lambda repressor-like DNA-binding domains"/>
    <property type="match status" value="1"/>
</dbReference>
<keyword evidence="3" id="KW-1185">Reference proteome</keyword>
<comment type="caution">
    <text evidence="2">The sequence shown here is derived from an EMBL/GenBank/DDBJ whole genome shotgun (WGS) entry which is preliminary data.</text>
</comment>
<dbReference type="RefSeq" id="WP_053084485.1">
    <property type="nucleotide sequence ID" value="NZ_KQ130482.1"/>
</dbReference>
<evidence type="ECO:0000259" key="1">
    <source>
        <dbReference type="PROSITE" id="PS50943"/>
    </source>
</evidence>
<dbReference type="InterPro" id="IPR001387">
    <property type="entry name" value="Cro/C1-type_HTH"/>
</dbReference>
<sequence length="100" mass="11453">MENNAQLSTDETKLYFARYLKQLRKQANLSKEALSLSSHVSEKAIKKFERSGDIDFADLIKLWAKLDNLEALDNLVLTQAQKEDIKTSHHCIDNILTYGL</sequence>
<dbReference type="CDD" id="cd00093">
    <property type="entry name" value="HTH_XRE"/>
    <property type="match status" value="1"/>
</dbReference>
<dbReference type="Proteomes" id="UP000037600">
    <property type="component" value="Unassembled WGS sequence"/>
</dbReference>